<organism evidence="5 6">
    <name type="scientific">Paenibacillus agricola</name>
    <dbReference type="NCBI Taxonomy" id="2716264"/>
    <lineage>
        <taxon>Bacteria</taxon>
        <taxon>Bacillati</taxon>
        <taxon>Bacillota</taxon>
        <taxon>Bacilli</taxon>
        <taxon>Bacillales</taxon>
        <taxon>Paenibacillaceae</taxon>
        <taxon>Paenibacillus</taxon>
    </lineage>
</organism>
<comment type="caution">
    <text evidence="5">The sequence shown here is derived from an EMBL/GenBank/DDBJ whole genome shotgun (WGS) entry which is preliminary data.</text>
</comment>
<dbReference type="Pfam" id="PF12419">
    <property type="entry name" value="DUF3670"/>
    <property type="match status" value="1"/>
</dbReference>
<dbReference type="InterPro" id="IPR001650">
    <property type="entry name" value="Helicase_C-like"/>
</dbReference>
<dbReference type="CDD" id="cd18793">
    <property type="entry name" value="SF2_C_SNF"/>
    <property type="match status" value="1"/>
</dbReference>
<name>A0ABX0JEU2_9BACL</name>
<keyword evidence="1" id="KW-0378">Hydrolase</keyword>
<gene>
    <name evidence="5" type="ORF">G9U52_31165</name>
</gene>
<keyword evidence="5" id="KW-0067">ATP-binding</keyword>
<feature type="domain" description="Helicase C-terminal" evidence="4">
    <location>
        <begin position="774"/>
        <end position="935"/>
    </location>
</feature>
<dbReference type="Pfam" id="PF00176">
    <property type="entry name" value="SNF2-rel_dom"/>
    <property type="match status" value="1"/>
</dbReference>
<dbReference type="Pfam" id="PF00271">
    <property type="entry name" value="Helicase_C"/>
    <property type="match status" value="1"/>
</dbReference>
<dbReference type="Gene3D" id="3.40.50.10810">
    <property type="entry name" value="Tandem AAA-ATPase domain"/>
    <property type="match status" value="1"/>
</dbReference>
<dbReference type="InterPro" id="IPR049730">
    <property type="entry name" value="SNF2/RAD54-like_C"/>
</dbReference>
<dbReference type="CDD" id="cd18012">
    <property type="entry name" value="DEXQc_arch_SWI2_SNF2"/>
    <property type="match status" value="1"/>
</dbReference>
<dbReference type="Proteomes" id="UP001165962">
    <property type="component" value="Unassembled WGS sequence"/>
</dbReference>
<dbReference type="InterPro" id="IPR000330">
    <property type="entry name" value="SNF2_N"/>
</dbReference>
<evidence type="ECO:0000256" key="2">
    <source>
        <dbReference type="SAM" id="MobiDB-lite"/>
    </source>
</evidence>
<dbReference type="InterPro" id="IPR027417">
    <property type="entry name" value="P-loop_NTPase"/>
</dbReference>
<feature type="domain" description="Helicase ATP-binding" evidence="3">
    <location>
        <begin position="479"/>
        <end position="646"/>
    </location>
</feature>
<keyword evidence="6" id="KW-1185">Reference proteome</keyword>
<sequence length="952" mass="108573">MDWSLRLPEERRHFYEQLLEEAESQGITYWTDWFGQAVNELLDSEPDITAAWSQLCEEQPLLQQQVDPSLSSAYEWLDEDEWLDALGWKQDEIPFRTCLQLVEPEGEGWEQEAAPQASMTSDSTASTAMGKDVWQLKLLFQDKRNAAVLHEIRFDDSSDGGFNEGSDRRSDVGFNARPHVRSDASLHQQDGLPVHWLPYYEQQLAKDTAKLLRIVPMLGFGRKEQLTKPVEPEAPAESLAPSEFLEPSEPSELTESAAFPESPGDLSSVSNRVVSTLTDDQAWVFMEESSLQLLQAGYSVLLPSWWEELRKLRPKLKAQLKSSAGAGRESMVGLSQIMQFDWRVAVGDIDLTEEEFMRMASEKKRLMYIRGRWIQLDPAFYEQVRQAMKQMDQKQGLSFREVLELHLLGQEDEEADAHAAASPDHNASGELRIQVELNRHMKQLMKQLQQTKQLPMVTAPSTLQADLRHYQLEGLSWLVFLRKYGLGGCLADDMGLGKTIQFIAYLLHIKEQREQVTGSTPPALLICPTSVLGNWQKELQRFAPTLQVHLHYGSQRAKGEAFAEAMHGYDLVITSYSLAHLDEEELSTVQWDTICLDEAQNIKNAYTKQSAAIRKLGGNHRIALTGTPIENRLSELWSIFDFINPGYLGSLRHFTHHYVNPVERTRDEVRIGQVQKLVRPFLLRRLKKDPAIQLDLPDKNEMKAYVSLTTEQGALYENVVQSLMNKIETLSGMEKKGLILATLTKLKQICNHPALLLKETGQVPWEDRSTKMMRLLEMIDELRAEGDNCLIFTQFVHMGHLLQTAIEKERGEAVQFLHGGVPKSKRDEMIARFQDTELPTEQQCGIFILSLKAGGTGLNLTAANHVFHFDRWWNPAVENQATDRAFRIGQTKDVQVHKFVTLGTLEERIDEMIERKQGLSQQIIGSGENWVTEMSTDELREMFTLRKEWSAK</sequence>
<dbReference type="EMBL" id="JAAOIW010000017">
    <property type="protein sequence ID" value="NHN34266.1"/>
    <property type="molecule type" value="Genomic_DNA"/>
</dbReference>
<protein>
    <submittedName>
        <fullName evidence="5">DEAD/DEAH box helicase</fullName>
    </submittedName>
</protein>
<feature type="region of interest" description="Disordered" evidence="2">
    <location>
        <begin position="226"/>
        <end position="268"/>
    </location>
</feature>
<dbReference type="SMART" id="SM00490">
    <property type="entry name" value="HELICc"/>
    <property type="match status" value="1"/>
</dbReference>
<dbReference type="GO" id="GO:0004386">
    <property type="term" value="F:helicase activity"/>
    <property type="evidence" value="ECO:0007669"/>
    <property type="project" value="UniProtKB-KW"/>
</dbReference>
<evidence type="ECO:0000259" key="4">
    <source>
        <dbReference type="PROSITE" id="PS51194"/>
    </source>
</evidence>
<accession>A0ABX0JEU2</accession>
<dbReference type="InterPro" id="IPR038718">
    <property type="entry name" value="SNF2-like_sf"/>
</dbReference>
<dbReference type="PANTHER" id="PTHR10799">
    <property type="entry name" value="SNF2/RAD54 HELICASE FAMILY"/>
    <property type="match status" value="1"/>
</dbReference>
<evidence type="ECO:0000259" key="3">
    <source>
        <dbReference type="PROSITE" id="PS51192"/>
    </source>
</evidence>
<dbReference type="InterPro" id="IPR014001">
    <property type="entry name" value="Helicase_ATP-bd"/>
</dbReference>
<reference evidence="5" key="1">
    <citation type="submission" date="2020-03" db="EMBL/GenBank/DDBJ databases">
        <title>Draft sequencing of Paenibacilllus sp. S3N08.</title>
        <authorList>
            <person name="Kim D.-U."/>
        </authorList>
    </citation>
    <scope>NUCLEOTIDE SEQUENCE</scope>
    <source>
        <strain evidence="5">S3N08</strain>
    </source>
</reference>
<dbReference type="PROSITE" id="PS51192">
    <property type="entry name" value="HELICASE_ATP_BIND_1"/>
    <property type="match status" value="1"/>
</dbReference>
<proteinExistence type="predicted"/>
<dbReference type="Gene3D" id="3.40.50.300">
    <property type="entry name" value="P-loop containing nucleotide triphosphate hydrolases"/>
    <property type="match status" value="1"/>
</dbReference>
<feature type="region of interest" description="Disordered" evidence="2">
    <location>
        <begin position="106"/>
        <end position="125"/>
    </location>
</feature>
<keyword evidence="5" id="KW-0347">Helicase</keyword>
<keyword evidence="5" id="KW-0547">Nucleotide-binding</keyword>
<dbReference type="InterPro" id="IPR022138">
    <property type="entry name" value="DUF3670"/>
</dbReference>
<dbReference type="SUPFAM" id="SSF52540">
    <property type="entry name" value="P-loop containing nucleoside triphosphate hydrolases"/>
    <property type="match status" value="2"/>
</dbReference>
<evidence type="ECO:0000313" key="6">
    <source>
        <dbReference type="Proteomes" id="UP001165962"/>
    </source>
</evidence>
<evidence type="ECO:0000256" key="1">
    <source>
        <dbReference type="ARBA" id="ARBA00022801"/>
    </source>
</evidence>
<dbReference type="PROSITE" id="PS51194">
    <property type="entry name" value="HELICASE_CTER"/>
    <property type="match status" value="1"/>
</dbReference>
<feature type="compositionally biased region" description="Low complexity" evidence="2">
    <location>
        <begin position="237"/>
        <end position="258"/>
    </location>
</feature>
<dbReference type="SMART" id="SM00487">
    <property type="entry name" value="DEXDc"/>
    <property type="match status" value="1"/>
</dbReference>
<evidence type="ECO:0000313" key="5">
    <source>
        <dbReference type="EMBL" id="NHN34266.1"/>
    </source>
</evidence>